<sequence length="496" mass="56773">MDQDEVIRKHFDHVFVDRQLDLEALTGLRKYFAVNTESASLLETLKEEHLTQFIRDVFEAVMEGFDEDGGKFKTLDDEQKRFRKVALQCLVNAANRSERLRESIEEDSIRYFRAMLRLEYFKREVLACLVAFAKPLHKKSVLCSEYSDLLNDIAQLWSHQSTTANERSWISALIAIYLEEDYAFLADCFADMDANAFSELLVIVETLVDHSETGHTVPYCYYEVKHMNTFQVHSNNVRFCMNLLERIQYEIGEVVLSSTDDVKEIVDRSEMKLKFDTIDVVNSLISIIASMALRRPQFDAILHNDTTATCLVIRSLEAVVDCEIVKENALPHIPKAHDRPVPPKQTRREAIKLPFVDNFSRLLRCDNVSAQQIASLKSACVQAIGNLCCESELNQNIVGEHDGVILLLHCARRLDTDSPFLMQWAIAALRYVCMGCPQNQQRLASIEQVTLKDSFEILIYDKFPSAVIDRDRLLAQLGLRAVIVPDTGKIRLEKIE</sequence>
<feature type="domain" description="Ataxin-10" evidence="6">
    <location>
        <begin position="377"/>
        <end position="454"/>
    </location>
</feature>
<dbReference type="PANTHER" id="PTHR13255:SF0">
    <property type="entry name" value="ATAXIN-10"/>
    <property type="match status" value="1"/>
</dbReference>
<evidence type="ECO:0000313" key="7">
    <source>
        <dbReference type="EMBL" id="VDK51598.1"/>
    </source>
</evidence>
<reference evidence="9" key="1">
    <citation type="submission" date="2017-02" db="UniProtKB">
        <authorList>
            <consortium name="WormBaseParasite"/>
        </authorList>
    </citation>
    <scope>IDENTIFICATION</scope>
</reference>
<organism evidence="9">
    <name type="scientific">Anisakis simplex</name>
    <name type="common">Herring worm</name>
    <dbReference type="NCBI Taxonomy" id="6269"/>
    <lineage>
        <taxon>Eukaryota</taxon>
        <taxon>Metazoa</taxon>
        <taxon>Ecdysozoa</taxon>
        <taxon>Nematoda</taxon>
        <taxon>Chromadorea</taxon>
        <taxon>Rhabditida</taxon>
        <taxon>Spirurina</taxon>
        <taxon>Ascaridomorpha</taxon>
        <taxon>Ascaridoidea</taxon>
        <taxon>Anisakidae</taxon>
        <taxon>Anisakis</taxon>
        <taxon>Anisakis simplex complex</taxon>
    </lineage>
</organism>
<evidence type="ECO:0000259" key="6">
    <source>
        <dbReference type="Pfam" id="PF09759"/>
    </source>
</evidence>
<proteinExistence type="inferred from homology"/>
<dbReference type="WBParaSite" id="ASIM_0001473201-mRNA-1">
    <property type="protein sequence ID" value="ASIM_0001473201-mRNA-1"/>
    <property type="gene ID" value="ASIM_0001473201"/>
</dbReference>
<evidence type="ECO:0000313" key="8">
    <source>
        <dbReference type="Proteomes" id="UP000267096"/>
    </source>
</evidence>
<dbReference type="PANTHER" id="PTHR13255">
    <property type="entry name" value="ATAXIN-10"/>
    <property type="match status" value="1"/>
</dbReference>
<dbReference type="GO" id="GO:0051301">
    <property type="term" value="P:cell division"/>
    <property type="evidence" value="ECO:0007669"/>
    <property type="project" value="UniProtKB-KW"/>
</dbReference>
<dbReference type="InterPro" id="IPR016024">
    <property type="entry name" value="ARM-type_fold"/>
</dbReference>
<evidence type="ECO:0000256" key="3">
    <source>
        <dbReference type="ARBA" id="ARBA00022618"/>
    </source>
</evidence>
<keyword evidence="3" id="KW-0132">Cell division</keyword>
<evidence type="ECO:0000256" key="5">
    <source>
        <dbReference type="ARBA" id="ARBA00045173"/>
    </source>
</evidence>
<name>A0A0M3K1I8_ANISI</name>
<dbReference type="GO" id="GO:0005829">
    <property type="term" value="C:cytosol"/>
    <property type="evidence" value="ECO:0007669"/>
    <property type="project" value="TreeGrafter"/>
</dbReference>
<dbReference type="SUPFAM" id="SSF48371">
    <property type="entry name" value="ARM repeat"/>
    <property type="match status" value="1"/>
</dbReference>
<dbReference type="Proteomes" id="UP000267096">
    <property type="component" value="Unassembled WGS sequence"/>
</dbReference>
<keyword evidence="4" id="KW-0131">Cell cycle</keyword>
<dbReference type="EMBL" id="UYRR01031632">
    <property type="protein sequence ID" value="VDK51598.1"/>
    <property type="molecule type" value="Genomic_DNA"/>
</dbReference>
<reference evidence="7 8" key="2">
    <citation type="submission" date="2018-11" db="EMBL/GenBank/DDBJ databases">
        <authorList>
            <consortium name="Pathogen Informatics"/>
        </authorList>
    </citation>
    <scope>NUCLEOTIDE SEQUENCE [LARGE SCALE GENOMIC DNA]</scope>
</reference>
<keyword evidence="8" id="KW-1185">Reference proteome</keyword>
<dbReference type="Pfam" id="PF09759">
    <property type="entry name" value="Atx10homo_assoc"/>
    <property type="match status" value="1"/>
</dbReference>
<protein>
    <recommendedName>
        <fullName evidence="2">Ataxin-10</fullName>
    </recommendedName>
</protein>
<dbReference type="Gene3D" id="1.25.10.10">
    <property type="entry name" value="Leucine-rich Repeat Variant"/>
    <property type="match status" value="1"/>
</dbReference>
<dbReference type="OrthoDB" id="379794at2759"/>
<dbReference type="AlphaFoldDB" id="A0A0M3K1I8"/>
<evidence type="ECO:0000256" key="4">
    <source>
        <dbReference type="ARBA" id="ARBA00023306"/>
    </source>
</evidence>
<comment type="function">
    <text evidence="5">May play a role in the regulation of cytokinesis. May play a role in signaling by stimulating protein glycosylation. Induces neuritogenesis by activating the Ras-MAP kinase pathway and is necessary for the survival of cerebellar neurons. Does not appear to play a major role in ciliogenesis.</text>
</comment>
<dbReference type="InterPro" id="IPR019156">
    <property type="entry name" value="Ataxin-10_domain"/>
</dbReference>
<comment type="similarity">
    <text evidence="1">Belongs to the ataxin-10 family.</text>
</comment>
<evidence type="ECO:0000313" key="9">
    <source>
        <dbReference type="WBParaSite" id="ASIM_0001473201-mRNA-1"/>
    </source>
</evidence>
<dbReference type="InterPro" id="IPR051374">
    <property type="entry name" value="Ataxin-10/CTR86_families"/>
</dbReference>
<accession>A0A0M3K1I8</accession>
<dbReference type="InterPro" id="IPR011989">
    <property type="entry name" value="ARM-like"/>
</dbReference>
<evidence type="ECO:0000256" key="1">
    <source>
        <dbReference type="ARBA" id="ARBA00008384"/>
    </source>
</evidence>
<gene>
    <name evidence="7" type="ORF">ASIM_LOCUS14142</name>
</gene>
<evidence type="ECO:0000256" key="2">
    <source>
        <dbReference type="ARBA" id="ARBA00018804"/>
    </source>
</evidence>